<organism evidence="2 3">
    <name type="scientific">Parahalioglobus pacificus</name>
    <dbReference type="NCBI Taxonomy" id="930806"/>
    <lineage>
        <taxon>Bacteria</taxon>
        <taxon>Pseudomonadati</taxon>
        <taxon>Pseudomonadota</taxon>
        <taxon>Gammaproteobacteria</taxon>
        <taxon>Cellvibrionales</taxon>
        <taxon>Halieaceae</taxon>
        <taxon>Parahalioglobus</taxon>
    </lineage>
</organism>
<dbReference type="RefSeq" id="WP_189475322.1">
    <property type="nucleotide sequence ID" value="NZ_BMYM01000001.1"/>
</dbReference>
<dbReference type="PANTHER" id="PTHR40943:SF2">
    <property type="entry name" value="(S)-UREIDOGLYCINE AMINOHYDROLASE CUPIN DOMAIN-CONTAINING PROTEIN"/>
    <property type="match status" value="1"/>
</dbReference>
<dbReference type="InterPro" id="IPR008579">
    <property type="entry name" value="UGlyAH_Cupin_dom"/>
</dbReference>
<evidence type="ECO:0000313" key="2">
    <source>
        <dbReference type="EMBL" id="GHD28472.1"/>
    </source>
</evidence>
<sequence>MTKTINDVVDFSTSAAETERYPTPFEKRLRGTPMQHATTHFTVDDKFFAGEWGAEEGCWKISYTENEYFHILTGKSVLRDSVGNEVELNPGDKMCIPAGFEGEWEVLEATTKVFVIYEP</sequence>
<dbReference type="Proteomes" id="UP000644693">
    <property type="component" value="Unassembled WGS sequence"/>
</dbReference>
<dbReference type="InterPro" id="IPR014710">
    <property type="entry name" value="RmlC-like_jellyroll"/>
</dbReference>
<accession>A0A918XEU1</accession>
<reference evidence="2" key="1">
    <citation type="journal article" date="2014" name="Int. J. Syst. Evol. Microbiol.">
        <title>Complete genome sequence of Corynebacterium casei LMG S-19264T (=DSM 44701T), isolated from a smear-ripened cheese.</title>
        <authorList>
            <consortium name="US DOE Joint Genome Institute (JGI-PGF)"/>
            <person name="Walter F."/>
            <person name="Albersmeier A."/>
            <person name="Kalinowski J."/>
            <person name="Ruckert C."/>
        </authorList>
    </citation>
    <scope>NUCLEOTIDE SEQUENCE</scope>
    <source>
        <strain evidence="2">KCTC 23430</strain>
    </source>
</reference>
<protein>
    <submittedName>
        <fullName evidence="2">Transcriptional regulator</fullName>
    </submittedName>
</protein>
<dbReference type="InterPro" id="IPR011051">
    <property type="entry name" value="RmlC_Cupin_sf"/>
</dbReference>
<reference evidence="2" key="2">
    <citation type="submission" date="2020-09" db="EMBL/GenBank/DDBJ databases">
        <authorList>
            <person name="Sun Q."/>
            <person name="Kim S."/>
        </authorList>
    </citation>
    <scope>NUCLEOTIDE SEQUENCE</scope>
    <source>
        <strain evidence="2">KCTC 23430</strain>
    </source>
</reference>
<name>A0A918XEU1_9GAMM</name>
<keyword evidence="3" id="KW-1185">Reference proteome</keyword>
<proteinExistence type="predicted"/>
<dbReference type="AlphaFoldDB" id="A0A918XEU1"/>
<dbReference type="Pfam" id="PF05899">
    <property type="entry name" value="Cupin_3"/>
    <property type="match status" value="1"/>
</dbReference>
<dbReference type="SUPFAM" id="SSF51182">
    <property type="entry name" value="RmlC-like cupins"/>
    <property type="match status" value="1"/>
</dbReference>
<comment type="caution">
    <text evidence="2">The sequence shown here is derived from an EMBL/GenBank/DDBJ whole genome shotgun (WGS) entry which is preliminary data.</text>
</comment>
<gene>
    <name evidence="2" type="ORF">GCM10007053_07880</name>
</gene>
<dbReference type="Gene3D" id="2.60.120.10">
    <property type="entry name" value="Jelly Rolls"/>
    <property type="match status" value="1"/>
</dbReference>
<feature type="domain" description="(S)-ureidoglycine aminohydrolase cupin" evidence="1">
    <location>
        <begin position="45"/>
        <end position="114"/>
    </location>
</feature>
<dbReference type="PANTHER" id="PTHR40943">
    <property type="entry name" value="CYTOPLASMIC PROTEIN-RELATED"/>
    <property type="match status" value="1"/>
</dbReference>
<evidence type="ECO:0000259" key="1">
    <source>
        <dbReference type="Pfam" id="PF05899"/>
    </source>
</evidence>
<evidence type="ECO:0000313" key="3">
    <source>
        <dbReference type="Proteomes" id="UP000644693"/>
    </source>
</evidence>
<dbReference type="EMBL" id="BMYM01000001">
    <property type="protein sequence ID" value="GHD28472.1"/>
    <property type="molecule type" value="Genomic_DNA"/>
</dbReference>